<dbReference type="EMBL" id="SHKL01000001">
    <property type="protein sequence ID" value="RZT83238.1"/>
    <property type="molecule type" value="Genomic_DNA"/>
</dbReference>
<evidence type="ECO:0000313" key="2">
    <source>
        <dbReference type="Proteomes" id="UP000291591"/>
    </source>
</evidence>
<reference evidence="1 2" key="1">
    <citation type="submission" date="2019-02" db="EMBL/GenBank/DDBJ databases">
        <title>Sequencing the genomes of 1000 actinobacteria strains.</title>
        <authorList>
            <person name="Klenk H.-P."/>
        </authorList>
    </citation>
    <scope>NUCLEOTIDE SEQUENCE [LARGE SCALE GENOMIC DNA]</scope>
    <source>
        <strain evidence="1 2">DSM 45779</strain>
    </source>
</reference>
<organism evidence="1 2">
    <name type="scientific">Pseudonocardia sediminis</name>
    <dbReference type="NCBI Taxonomy" id="1397368"/>
    <lineage>
        <taxon>Bacteria</taxon>
        <taxon>Bacillati</taxon>
        <taxon>Actinomycetota</taxon>
        <taxon>Actinomycetes</taxon>
        <taxon>Pseudonocardiales</taxon>
        <taxon>Pseudonocardiaceae</taxon>
        <taxon>Pseudonocardia</taxon>
    </lineage>
</organism>
<evidence type="ECO:0000313" key="1">
    <source>
        <dbReference type="EMBL" id="RZT83238.1"/>
    </source>
</evidence>
<accession>A0A4Q7UR73</accession>
<proteinExistence type="predicted"/>
<dbReference type="Proteomes" id="UP000291591">
    <property type="component" value="Unassembled WGS sequence"/>
</dbReference>
<gene>
    <name evidence="1" type="ORF">EV383_0037</name>
</gene>
<comment type="caution">
    <text evidence="1">The sequence shown here is derived from an EMBL/GenBank/DDBJ whole genome shotgun (WGS) entry which is preliminary data.</text>
</comment>
<keyword evidence="2" id="KW-1185">Reference proteome</keyword>
<name>A0A4Q7UR73_PSEST</name>
<sequence>MDRLRRGLSARWLRRYGRDFLRVVMLVVARLRSRSFVLAALRALHLDLILVDDFLAWCGARARTETPGALGEYACLEERGVSSRGGWPW</sequence>
<dbReference type="AlphaFoldDB" id="A0A4Q7UR73"/>
<protein>
    <submittedName>
        <fullName evidence="1">Uncharacterized protein</fullName>
    </submittedName>
</protein>